<evidence type="ECO:0000313" key="2">
    <source>
        <dbReference type="EMBL" id="CAF0890358.1"/>
    </source>
</evidence>
<name>A0A813YXC7_9BILA</name>
<feature type="region of interest" description="Disordered" evidence="1">
    <location>
        <begin position="1"/>
        <end position="25"/>
    </location>
</feature>
<organism evidence="2 3">
    <name type="scientific">Brachionus calyciflorus</name>
    <dbReference type="NCBI Taxonomy" id="104777"/>
    <lineage>
        <taxon>Eukaryota</taxon>
        <taxon>Metazoa</taxon>
        <taxon>Spiralia</taxon>
        <taxon>Gnathifera</taxon>
        <taxon>Rotifera</taxon>
        <taxon>Eurotatoria</taxon>
        <taxon>Monogononta</taxon>
        <taxon>Pseudotrocha</taxon>
        <taxon>Ploima</taxon>
        <taxon>Brachionidae</taxon>
        <taxon>Brachionus</taxon>
    </lineage>
</organism>
<dbReference type="EMBL" id="CAJNOC010001776">
    <property type="protein sequence ID" value="CAF0890358.1"/>
    <property type="molecule type" value="Genomic_DNA"/>
</dbReference>
<dbReference type="Proteomes" id="UP000663879">
    <property type="component" value="Unassembled WGS sequence"/>
</dbReference>
<reference evidence="2" key="1">
    <citation type="submission" date="2021-02" db="EMBL/GenBank/DDBJ databases">
        <authorList>
            <person name="Nowell W R."/>
        </authorList>
    </citation>
    <scope>NUCLEOTIDE SEQUENCE</scope>
    <source>
        <strain evidence="2">Ploen Becks lab</strain>
    </source>
</reference>
<gene>
    <name evidence="2" type="ORF">OXX778_LOCUS10878</name>
</gene>
<accession>A0A813YXC7</accession>
<evidence type="ECO:0000313" key="3">
    <source>
        <dbReference type="Proteomes" id="UP000663879"/>
    </source>
</evidence>
<dbReference type="GO" id="GO:0003676">
    <property type="term" value="F:nucleic acid binding"/>
    <property type="evidence" value="ECO:0007669"/>
    <property type="project" value="InterPro"/>
</dbReference>
<dbReference type="InterPro" id="IPR036397">
    <property type="entry name" value="RNaseH_sf"/>
</dbReference>
<comment type="caution">
    <text evidence="2">The sequence shown here is derived from an EMBL/GenBank/DDBJ whole genome shotgun (WGS) entry which is preliminary data.</text>
</comment>
<proteinExistence type="predicted"/>
<evidence type="ECO:0008006" key="4">
    <source>
        <dbReference type="Google" id="ProtNLM"/>
    </source>
</evidence>
<sequence>MASEFRNRPSKNRTEPSHVLENQWKSSNGKTASTSLLGRRLLAKKLEWKFAAKKPRLSANHVKARKAFCKMVKSWPVSKWRKVLYSDEMNIEVDNRKNRICIRRTCAEKYNQDCIIQRTKQGSGLIRIWCCLSYYGLGIHGIFEIKFN</sequence>
<keyword evidence="3" id="KW-1185">Reference proteome</keyword>
<protein>
    <recommendedName>
        <fullName evidence="4">Transposase Tc1-like domain-containing protein</fullName>
    </recommendedName>
</protein>
<evidence type="ECO:0000256" key="1">
    <source>
        <dbReference type="SAM" id="MobiDB-lite"/>
    </source>
</evidence>
<dbReference type="OrthoDB" id="4843387at2759"/>
<dbReference type="AlphaFoldDB" id="A0A813YXC7"/>
<dbReference type="Gene3D" id="3.30.420.10">
    <property type="entry name" value="Ribonuclease H-like superfamily/Ribonuclease H"/>
    <property type="match status" value="1"/>
</dbReference>